<dbReference type="CDD" id="cd04471">
    <property type="entry name" value="S1_RNase_R"/>
    <property type="match status" value="1"/>
</dbReference>
<reference evidence="9 10" key="1">
    <citation type="journal article" date="2016" name="Gut Pathog.">
        <title>Whole genome sequencing of "Faecalibaculum rodentium" ALO17, isolated from C57BL/6J laboratory mouse feces.</title>
        <authorList>
            <person name="Lim S."/>
            <person name="Chang D.H."/>
            <person name="Ahn S."/>
            <person name="Kim B.C."/>
        </authorList>
    </citation>
    <scope>NUCLEOTIDE SEQUENCE [LARGE SCALE GENOMIC DNA]</scope>
    <source>
        <strain evidence="9 10">Alo17</strain>
    </source>
</reference>
<dbReference type="PATRIC" id="fig|1702221.3.peg.1344"/>
<dbReference type="SMART" id="SM00955">
    <property type="entry name" value="RNB"/>
    <property type="match status" value="1"/>
</dbReference>
<dbReference type="Gene3D" id="2.40.50.140">
    <property type="entry name" value="Nucleic acid-binding proteins"/>
    <property type="match status" value="1"/>
</dbReference>
<sequence length="693" mass="79477">MAFFLKGAPMKDRLILLFKESPERTLSSLEQQLHIENKEQREDLKDTLAQMEDERLVWKDGDVWRWIGEDYFVGRLKDISKFEFLVVNGDQKVYVRKSNGMDAFDRDEVLVRKSAGGNRIIHIFKRGIENITGVILKTRDGWKFRSDVDLHTAFRLTNAKEFSLANNTKAVVKVVDYTRPLGVKIIRLLGPASQKGVDIEAMLYENNVRMEFPEEVITETSKVPSTVSDRELEGRSDFRDLLTVTIDGDHSKDFDDAISLEKTDKGYRLYVHIADVSHYVKEDSPLDKEALLRGNSVYVVDRVVPMLPFELSNGICSLNPDVDRLTLTAVMDLDNNGNLMDTDVVESVIHSDKRCTYNDVNRLLAGDPAVQEEYQDVRDMLKNFEELTHKLQARSKERGYISFSTKEPTIELDDKGRPVNIYVAERGFSEQMIEEAMIMANVAVAKFLDEKKIPGIFRVHETPDPEKVATVLNMAKALNVPADFYPDEVSAKDIQKFLDTIEDETSRDVLSMVALRSMQKARYDSEDIGHFGLALEDYTHFTSPIRRYSDLVVHRMLRKYFFNKNADQTKMKGERRKIQKEAEHISTKEREAITMERLVNDYEAARYMEKKVGQRYQGTVVGVANFGFFVELDNTVEGLVPCHSLTDDFYRYDEGTMTLEGENNHKTYRMGQKVDVVCTDVDVPRGKITFGLA</sequence>
<dbReference type="EMBL" id="CP011391">
    <property type="protein sequence ID" value="AMK54527.1"/>
    <property type="molecule type" value="Genomic_DNA"/>
</dbReference>
<evidence type="ECO:0000313" key="10">
    <source>
        <dbReference type="Proteomes" id="UP000069771"/>
    </source>
</evidence>
<dbReference type="HAMAP" id="MF_01895">
    <property type="entry name" value="RNase_R"/>
    <property type="match status" value="1"/>
</dbReference>
<dbReference type="PROSITE" id="PS50126">
    <property type="entry name" value="S1"/>
    <property type="match status" value="1"/>
</dbReference>
<evidence type="ECO:0000256" key="3">
    <source>
        <dbReference type="ARBA" id="ARBA00022722"/>
    </source>
</evidence>
<dbReference type="InterPro" id="IPR022966">
    <property type="entry name" value="RNase_II/R_CS"/>
</dbReference>
<dbReference type="NCBIfam" id="TIGR02063">
    <property type="entry name" value="RNase_R"/>
    <property type="match status" value="1"/>
</dbReference>
<evidence type="ECO:0000256" key="5">
    <source>
        <dbReference type="ARBA" id="ARBA00022839"/>
    </source>
</evidence>
<dbReference type="InterPro" id="IPR012340">
    <property type="entry name" value="NA-bd_OB-fold"/>
</dbReference>
<dbReference type="GO" id="GO:0005829">
    <property type="term" value="C:cytosol"/>
    <property type="evidence" value="ECO:0007669"/>
    <property type="project" value="TreeGrafter"/>
</dbReference>
<protein>
    <recommendedName>
        <fullName evidence="7">Ribonuclease R</fullName>
        <shortName evidence="7">RNase R</shortName>
        <ecNumber evidence="7">3.1.13.1</ecNumber>
    </recommendedName>
</protein>
<feature type="domain" description="S1 motif" evidence="8">
    <location>
        <begin position="613"/>
        <end position="693"/>
    </location>
</feature>
<dbReference type="AlphaFoldDB" id="A0A140DV50"/>
<dbReference type="GO" id="GO:0003723">
    <property type="term" value="F:RNA binding"/>
    <property type="evidence" value="ECO:0007669"/>
    <property type="project" value="UniProtKB-UniRule"/>
</dbReference>
<dbReference type="SMART" id="SM00316">
    <property type="entry name" value="S1"/>
    <property type="match status" value="1"/>
</dbReference>
<keyword evidence="2 7" id="KW-0963">Cytoplasm</keyword>
<dbReference type="Pfam" id="PF00773">
    <property type="entry name" value="RNB"/>
    <property type="match status" value="1"/>
</dbReference>
<dbReference type="SUPFAM" id="SSF50249">
    <property type="entry name" value="Nucleic acid-binding proteins"/>
    <property type="match status" value="2"/>
</dbReference>
<evidence type="ECO:0000259" key="8">
    <source>
        <dbReference type="PROSITE" id="PS50126"/>
    </source>
</evidence>
<organism evidence="9 10">
    <name type="scientific">Faecalibaculum rodentium</name>
    <dbReference type="NCBI Taxonomy" id="1702221"/>
    <lineage>
        <taxon>Bacteria</taxon>
        <taxon>Bacillati</taxon>
        <taxon>Bacillota</taxon>
        <taxon>Erysipelotrichia</taxon>
        <taxon>Erysipelotrichales</taxon>
        <taxon>Erysipelotrichaceae</taxon>
        <taxon>Faecalibaculum</taxon>
    </lineage>
</organism>
<dbReference type="InterPro" id="IPR003029">
    <property type="entry name" value="S1_domain"/>
</dbReference>
<dbReference type="PANTHER" id="PTHR23355:SF9">
    <property type="entry name" value="DIS3-LIKE EXONUCLEASE 2"/>
    <property type="match status" value="1"/>
</dbReference>
<keyword evidence="3 7" id="KW-0540">Nuclease</keyword>
<comment type="subcellular location">
    <subcellularLocation>
        <location evidence="7">Cytoplasm</location>
    </subcellularLocation>
</comment>
<dbReference type="InterPro" id="IPR004476">
    <property type="entry name" value="RNase_II/RNase_R"/>
</dbReference>
<name>A0A140DV50_9FIRM</name>
<evidence type="ECO:0000256" key="4">
    <source>
        <dbReference type="ARBA" id="ARBA00022801"/>
    </source>
</evidence>
<dbReference type="InterPro" id="IPR050180">
    <property type="entry name" value="RNR_Ribonuclease"/>
</dbReference>
<dbReference type="STRING" id="1702221.AALO17_13930"/>
<keyword evidence="4 7" id="KW-0378">Hydrolase</keyword>
<evidence type="ECO:0000256" key="1">
    <source>
        <dbReference type="ARBA" id="ARBA00001849"/>
    </source>
</evidence>
<dbReference type="EC" id="3.1.13.1" evidence="7"/>
<dbReference type="PANTHER" id="PTHR23355">
    <property type="entry name" value="RIBONUCLEASE"/>
    <property type="match status" value="1"/>
</dbReference>
<dbReference type="GO" id="GO:0006402">
    <property type="term" value="P:mRNA catabolic process"/>
    <property type="evidence" value="ECO:0007669"/>
    <property type="project" value="TreeGrafter"/>
</dbReference>
<evidence type="ECO:0000313" key="9">
    <source>
        <dbReference type="EMBL" id="AMK54527.1"/>
    </source>
</evidence>
<dbReference type="InterPro" id="IPR011805">
    <property type="entry name" value="RNase_R"/>
</dbReference>
<dbReference type="InterPro" id="IPR001900">
    <property type="entry name" value="RNase_II/R"/>
</dbReference>
<comment type="similarity">
    <text evidence="7">Belongs to the RNR ribonuclease family. RNase R subfamily.</text>
</comment>
<dbReference type="NCBIfam" id="TIGR00358">
    <property type="entry name" value="3_prime_RNase"/>
    <property type="match status" value="1"/>
</dbReference>
<dbReference type="PROSITE" id="PS01175">
    <property type="entry name" value="RIBONUCLEASE_II"/>
    <property type="match status" value="1"/>
</dbReference>
<comment type="function">
    <text evidence="7">3'-5' exoribonuclease that releases 5'-nucleoside monophosphates and is involved in maturation of structured RNAs.</text>
</comment>
<dbReference type="GO" id="GO:0008859">
    <property type="term" value="F:exoribonuclease II activity"/>
    <property type="evidence" value="ECO:0007669"/>
    <property type="project" value="UniProtKB-UniRule"/>
</dbReference>
<dbReference type="Pfam" id="PF00575">
    <property type="entry name" value="S1"/>
    <property type="match status" value="1"/>
</dbReference>
<dbReference type="Proteomes" id="UP000069771">
    <property type="component" value="Chromosome"/>
</dbReference>
<evidence type="ECO:0000256" key="6">
    <source>
        <dbReference type="ARBA" id="ARBA00022884"/>
    </source>
</evidence>
<dbReference type="KEGG" id="fro:AALO17_13930"/>
<keyword evidence="5 7" id="KW-0269">Exonuclease</keyword>
<accession>A0A140DV50</accession>
<evidence type="ECO:0000256" key="2">
    <source>
        <dbReference type="ARBA" id="ARBA00022490"/>
    </source>
</evidence>
<keyword evidence="6 7" id="KW-0694">RNA-binding</keyword>
<gene>
    <name evidence="7" type="primary">rnr</name>
    <name evidence="9" type="ORF">AALO17_13930</name>
</gene>
<comment type="catalytic activity">
    <reaction evidence="1 7">
        <text>Exonucleolytic cleavage in the 3'- to 5'-direction to yield nucleoside 5'-phosphates.</text>
        <dbReference type="EC" id="3.1.13.1"/>
    </reaction>
</comment>
<keyword evidence="10" id="KW-1185">Reference proteome</keyword>
<proteinExistence type="inferred from homology"/>
<evidence type="ECO:0000256" key="7">
    <source>
        <dbReference type="HAMAP-Rule" id="MF_01895"/>
    </source>
</evidence>